<evidence type="ECO:0000256" key="3">
    <source>
        <dbReference type="ARBA" id="ARBA00022692"/>
    </source>
</evidence>
<proteinExistence type="predicted"/>
<dbReference type="PANTHER" id="PTHR36115:SF9">
    <property type="entry name" value="LMO1584 PROTEIN"/>
    <property type="match status" value="1"/>
</dbReference>
<feature type="transmembrane region" description="Helical" evidence="6">
    <location>
        <begin position="12"/>
        <end position="34"/>
    </location>
</feature>
<evidence type="ECO:0000256" key="4">
    <source>
        <dbReference type="ARBA" id="ARBA00022989"/>
    </source>
</evidence>
<accession>A0A366XPW2</accession>
<dbReference type="OrthoDB" id="1787043at2"/>
<dbReference type="InterPro" id="IPR051791">
    <property type="entry name" value="Pra-immunoreactive"/>
</dbReference>
<evidence type="ECO:0000256" key="6">
    <source>
        <dbReference type="SAM" id="Phobius"/>
    </source>
</evidence>
<keyword evidence="3 6" id="KW-0812">Transmembrane</keyword>
<evidence type="ECO:0000259" key="7">
    <source>
        <dbReference type="Pfam" id="PF06271"/>
    </source>
</evidence>
<dbReference type="GO" id="GO:0005886">
    <property type="term" value="C:plasma membrane"/>
    <property type="evidence" value="ECO:0007669"/>
    <property type="project" value="UniProtKB-SubCell"/>
</dbReference>
<evidence type="ECO:0000313" key="9">
    <source>
        <dbReference type="Proteomes" id="UP000253314"/>
    </source>
</evidence>
<dbReference type="AlphaFoldDB" id="A0A366XPW2"/>
<dbReference type="EMBL" id="QOCW01000024">
    <property type="protein sequence ID" value="RBW68152.1"/>
    <property type="molecule type" value="Genomic_DNA"/>
</dbReference>
<evidence type="ECO:0000313" key="8">
    <source>
        <dbReference type="EMBL" id="RBW68152.1"/>
    </source>
</evidence>
<evidence type="ECO:0000256" key="1">
    <source>
        <dbReference type="ARBA" id="ARBA00004651"/>
    </source>
</evidence>
<protein>
    <submittedName>
        <fullName evidence="8">RDD family protein</fullName>
    </submittedName>
</protein>
<name>A0A366XPW2_9BACI</name>
<comment type="caution">
    <text evidence="8">The sequence shown here is derived from an EMBL/GenBank/DDBJ whole genome shotgun (WGS) entry which is preliminary data.</text>
</comment>
<dbReference type="Pfam" id="PF06271">
    <property type="entry name" value="RDD"/>
    <property type="match status" value="1"/>
</dbReference>
<dbReference type="RefSeq" id="WP_113807486.1">
    <property type="nucleotide sequence ID" value="NZ_QOCW01000024.1"/>
</dbReference>
<dbReference type="PANTHER" id="PTHR36115">
    <property type="entry name" value="PROLINE-RICH ANTIGEN HOMOLOG-RELATED"/>
    <property type="match status" value="1"/>
</dbReference>
<keyword evidence="9" id="KW-1185">Reference proteome</keyword>
<evidence type="ECO:0000256" key="2">
    <source>
        <dbReference type="ARBA" id="ARBA00022475"/>
    </source>
</evidence>
<keyword evidence="5 6" id="KW-0472">Membrane</keyword>
<feature type="domain" description="RDD" evidence="7">
    <location>
        <begin position="5"/>
        <end position="131"/>
    </location>
</feature>
<evidence type="ECO:0000256" key="5">
    <source>
        <dbReference type="ARBA" id="ARBA00023136"/>
    </source>
</evidence>
<keyword evidence="4 6" id="KW-1133">Transmembrane helix</keyword>
<dbReference type="Proteomes" id="UP000253314">
    <property type="component" value="Unassembled WGS sequence"/>
</dbReference>
<feature type="transmembrane region" description="Helical" evidence="6">
    <location>
        <begin position="90"/>
        <end position="118"/>
    </location>
</feature>
<gene>
    <name evidence="8" type="ORF">DS031_18210</name>
</gene>
<sequence length="139" mass="15136">MVKHPAGFWIRVGAALLDGLIVSLPLGIIASFIGDGGQDPTSSSQLFVNLIIFLYGLLVPLYWSGYTVGKRIVGIRILRIDGENVRITNMLIRTVVTGLLYAFTFGIAVIVSAIMVGARKDKRSLHDLIAGTYVTYQKP</sequence>
<comment type="subcellular location">
    <subcellularLocation>
        <location evidence="1">Cell membrane</location>
        <topology evidence="1">Multi-pass membrane protein</topology>
    </subcellularLocation>
</comment>
<feature type="transmembrane region" description="Helical" evidence="6">
    <location>
        <begin position="46"/>
        <end position="69"/>
    </location>
</feature>
<keyword evidence="2" id="KW-1003">Cell membrane</keyword>
<organism evidence="8 9">
    <name type="scientific">Bacillus taeanensis</name>
    <dbReference type="NCBI Taxonomy" id="273032"/>
    <lineage>
        <taxon>Bacteria</taxon>
        <taxon>Bacillati</taxon>
        <taxon>Bacillota</taxon>
        <taxon>Bacilli</taxon>
        <taxon>Bacillales</taxon>
        <taxon>Bacillaceae</taxon>
        <taxon>Bacillus</taxon>
    </lineage>
</organism>
<dbReference type="InterPro" id="IPR010432">
    <property type="entry name" value="RDD"/>
</dbReference>
<reference evidence="8 9" key="1">
    <citation type="submission" date="2018-07" db="EMBL/GenBank/DDBJ databases">
        <title>Lottiidibacillus patelloidae gen. nov., sp. nov., isolated from the intestinal tract of a marine limpet and the reclassification of B. taeanensis BH030017T, B. algicola KMM 3737T and B. hwajinpoensis SW-72T as genus Lottiidibacillus.</title>
        <authorList>
            <person name="Liu R."/>
            <person name="Huang Z."/>
        </authorList>
    </citation>
    <scope>NUCLEOTIDE SEQUENCE [LARGE SCALE GENOMIC DNA]</scope>
    <source>
        <strain evidence="8 9">BH030017</strain>
    </source>
</reference>